<dbReference type="Proteomes" id="UP000184052">
    <property type="component" value="Unassembled WGS sequence"/>
</dbReference>
<protein>
    <submittedName>
        <fullName evidence="2">Phosphoribosyl 1,2-cyclic phosphodiesterase</fullName>
    </submittedName>
</protein>
<proteinExistence type="predicted"/>
<keyword evidence="3" id="KW-1185">Reference proteome</keyword>
<evidence type="ECO:0000313" key="2">
    <source>
        <dbReference type="EMBL" id="SHJ27903.1"/>
    </source>
</evidence>
<dbReference type="OrthoDB" id="9781189at2"/>
<accession>A0A1M6I0C3</accession>
<dbReference type="InterPro" id="IPR036866">
    <property type="entry name" value="RibonucZ/Hydroxyglut_hydro"/>
</dbReference>
<dbReference type="Pfam" id="PF12706">
    <property type="entry name" value="Lactamase_B_2"/>
    <property type="match status" value="1"/>
</dbReference>
<sequence>MRFCSLFSGSSGNCNYIGTENTSILVDAGLSGKRIQGEMAKIEADPKSIDGIFVTHEHSDHIQGVGVLSRRFDLPVYASKKTWDAMICKLGKIKEENIRYIEADKAVNIKDLSITPFNISHDAVEPFGFNITDGRKKISLLTDTGCINSYIRDRVLDFDLLLLETNHDVELLKVGSYPWSLKRRVMGEYGHLSNETAGEFLIDVMKGEGECVYLGHLSQENNFPELAKRTVSNILTENKIELNREIILEMTHRDRCSSIKVL</sequence>
<evidence type="ECO:0000313" key="3">
    <source>
        <dbReference type="Proteomes" id="UP000184052"/>
    </source>
</evidence>
<dbReference type="PANTHER" id="PTHR47619">
    <property type="entry name" value="METALLO-HYDROLASE YYCJ-RELATED"/>
    <property type="match status" value="1"/>
</dbReference>
<dbReference type="SUPFAM" id="SSF56281">
    <property type="entry name" value="Metallo-hydrolase/oxidoreductase"/>
    <property type="match status" value="1"/>
</dbReference>
<name>A0A1M6I0C3_9FIRM</name>
<dbReference type="Gene3D" id="3.60.15.10">
    <property type="entry name" value="Ribonuclease Z/Hydroxyacylglutathione hydrolase-like"/>
    <property type="match status" value="1"/>
</dbReference>
<dbReference type="STRING" id="1121476.SAMN02745751_02159"/>
<dbReference type="AlphaFoldDB" id="A0A1M6I0C3"/>
<dbReference type="EMBL" id="FQZL01000015">
    <property type="protein sequence ID" value="SHJ27903.1"/>
    <property type="molecule type" value="Genomic_DNA"/>
</dbReference>
<dbReference type="PANTHER" id="PTHR47619:SF1">
    <property type="entry name" value="EXODEOXYRIBONUCLEASE WALJ"/>
    <property type="match status" value="1"/>
</dbReference>
<feature type="domain" description="Metallo-beta-lactamase" evidence="1">
    <location>
        <begin position="11"/>
        <end position="191"/>
    </location>
</feature>
<reference evidence="2 3" key="1">
    <citation type="submission" date="2016-11" db="EMBL/GenBank/DDBJ databases">
        <authorList>
            <person name="Jaros S."/>
            <person name="Januszkiewicz K."/>
            <person name="Wedrychowicz H."/>
        </authorList>
    </citation>
    <scope>NUCLEOTIDE SEQUENCE [LARGE SCALE GENOMIC DNA]</scope>
    <source>
        <strain evidence="2 3">DSM 17477</strain>
    </source>
</reference>
<dbReference type="RefSeq" id="WP_073049593.1">
    <property type="nucleotide sequence ID" value="NZ_FQZL01000015.1"/>
</dbReference>
<dbReference type="SMART" id="SM00849">
    <property type="entry name" value="Lactamase_B"/>
    <property type="match status" value="1"/>
</dbReference>
<dbReference type="InterPro" id="IPR001279">
    <property type="entry name" value="Metallo-B-lactamas"/>
</dbReference>
<organism evidence="2 3">
    <name type="scientific">Dethiosulfatibacter aminovorans DSM 17477</name>
    <dbReference type="NCBI Taxonomy" id="1121476"/>
    <lineage>
        <taxon>Bacteria</taxon>
        <taxon>Bacillati</taxon>
        <taxon>Bacillota</taxon>
        <taxon>Tissierellia</taxon>
        <taxon>Dethiosulfatibacter</taxon>
    </lineage>
</organism>
<evidence type="ECO:0000259" key="1">
    <source>
        <dbReference type="SMART" id="SM00849"/>
    </source>
</evidence>
<gene>
    <name evidence="2" type="ORF">SAMN02745751_02159</name>
</gene>
<dbReference type="InterPro" id="IPR052533">
    <property type="entry name" value="WalJ/YycJ-like"/>
</dbReference>